<dbReference type="SUPFAM" id="SSF53623">
    <property type="entry name" value="MurD-like peptide ligases, catalytic domain"/>
    <property type="match status" value="1"/>
</dbReference>
<evidence type="ECO:0000256" key="5">
    <source>
        <dbReference type="ARBA" id="ARBA00022741"/>
    </source>
</evidence>
<dbReference type="SUPFAM" id="SSF53244">
    <property type="entry name" value="MurD-like peptide ligases, peptide-binding domain"/>
    <property type="match status" value="1"/>
</dbReference>
<dbReference type="OrthoDB" id="9809796at2"/>
<comment type="subcellular location">
    <subcellularLocation>
        <location evidence="1 7 8">Cytoplasm</location>
    </subcellularLocation>
</comment>
<dbReference type="Gene3D" id="3.90.190.20">
    <property type="entry name" value="Mur ligase, C-terminal domain"/>
    <property type="match status" value="1"/>
</dbReference>
<keyword evidence="7 8" id="KW-0132">Cell division</keyword>
<protein>
    <recommendedName>
        <fullName evidence="7 8">UDP-N-acetylmuramoylalanine--D-glutamate ligase</fullName>
        <ecNumber evidence="7 8">6.3.2.9</ecNumber>
    </recommendedName>
    <alternativeName>
        <fullName evidence="7">D-glutamic acid-adding enzyme</fullName>
    </alternativeName>
    <alternativeName>
        <fullName evidence="7">UDP-N-acetylmuramoyl-L-alanyl-D-glutamate synthetase</fullName>
    </alternativeName>
</protein>
<comment type="similarity">
    <text evidence="7">Belongs to the MurCDEF family.</text>
</comment>
<keyword evidence="7 8" id="KW-0133">Cell shape</keyword>
<gene>
    <name evidence="7 11" type="primary">murD</name>
    <name evidence="11" type="ORF">A1QC_01625</name>
</gene>
<feature type="domain" description="Mur ligase C-terminal" evidence="9">
    <location>
        <begin position="307"/>
        <end position="418"/>
    </location>
</feature>
<dbReference type="GO" id="GO:0008764">
    <property type="term" value="F:UDP-N-acetylmuramoylalanine-D-glutamate ligase activity"/>
    <property type="evidence" value="ECO:0007669"/>
    <property type="project" value="UniProtKB-UniRule"/>
</dbReference>
<evidence type="ECO:0000256" key="3">
    <source>
        <dbReference type="ARBA" id="ARBA00022490"/>
    </source>
</evidence>
<evidence type="ECO:0000256" key="1">
    <source>
        <dbReference type="ARBA" id="ARBA00004496"/>
    </source>
</evidence>
<comment type="caution">
    <text evidence="11">The sequence shown here is derived from an EMBL/GenBank/DDBJ whole genome shotgun (WGS) entry which is preliminary data.</text>
</comment>
<dbReference type="PANTHER" id="PTHR43692">
    <property type="entry name" value="UDP-N-ACETYLMURAMOYLALANINE--D-GLUTAMATE LIGASE"/>
    <property type="match status" value="1"/>
</dbReference>
<dbReference type="eggNOG" id="COG0771">
    <property type="taxonomic scope" value="Bacteria"/>
</dbReference>
<dbReference type="UniPathway" id="UPA00219"/>
<comment type="function">
    <text evidence="7 8">Cell wall formation. Catalyzes the addition of glutamate to the nucleotide precursor UDP-N-acetylmuramoyl-L-alanine (UMA).</text>
</comment>
<dbReference type="EC" id="6.3.2.9" evidence="7 8"/>
<comment type="catalytic activity">
    <reaction evidence="7 8">
        <text>UDP-N-acetyl-alpha-D-muramoyl-L-alanine + D-glutamate + ATP = UDP-N-acetyl-alpha-D-muramoyl-L-alanyl-D-glutamate + ADP + phosphate + H(+)</text>
        <dbReference type="Rhea" id="RHEA:16429"/>
        <dbReference type="ChEBI" id="CHEBI:15378"/>
        <dbReference type="ChEBI" id="CHEBI:29986"/>
        <dbReference type="ChEBI" id="CHEBI:30616"/>
        <dbReference type="ChEBI" id="CHEBI:43474"/>
        <dbReference type="ChEBI" id="CHEBI:83898"/>
        <dbReference type="ChEBI" id="CHEBI:83900"/>
        <dbReference type="ChEBI" id="CHEBI:456216"/>
        <dbReference type="EC" id="6.3.2.9"/>
    </reaction>
</comment>
<dbReference type="GO" id="GO:0005524">
    <property type="term" value="F:ATP binding"/>
    <property type="evidence" value="ECO:0007669"/>
    <property type="project" value="UniProtKB-UniRule"/>
</dbReference>
<keyword evidence="12" id="KW-1185">Reference proteome</keyword>
<comment type="pathway">
    <text evidence="2 7 8">Cell wall biogenesis; peptidoglycan biosynthesis.</text>
</comment>
<dbReference type="Pfam" id="PF08245">
    <property type="entry name" value="Mur_ligase_M"/>
    <property type="match status" value="1"/>
</dbReference>
<dbReference type="AlphaFoldDB" id="A0A1E5E1G1"/>
<dbReference type="GO" id="GO:0008360">
    <property type="term" value="P:regulation of cell shape"/>
    <property type="evidence" value="ECO:0007669"/>
    <property type="project" value="UniProtKB-KW"/>
</dbReference>
<dbReference type="PANTHER" id="PTHR43692:SF1">
    <property type="entry name" value="UDP-N-ACETYLMURAMOYLALANINE--D-GLUTAMATE LIGASE"/>
    <property type="match status" value="1"/>
</dbReference>
<keyword evidence="7 8" id="KW-0131">Cell cycle</keyword>
<evidence type="ECO:0000256" key="6">
    <source>
        <dbReference type="ARBA" id="ARBA00022840"/>
    </source>
</evidence>
<dbReference type="InterPro" id="IPR036615">
    <property type="entry name" value="Mur_ligase_C_dom_sf"/>
</dbReference>
<dbReference type="InterPro" id="IPR036565">
    <property type="entry name" value="Mur-like_cat_sf"/>
</dbReference>
<dbReference type="InterPro" id="IPR013221">
    <property type="entry name" value="Mur_ligase_cen"/>
</dbReference>
<dbReference type="EMBL" id="AJYK02000071">
    <property type="protein sequence ID" value="OEF24980.1"/>
    <property type="molecule type" value="Genomic_DNA"/>
</dbReference>
<dbReference type="HAMAP" id="MF_00639">
    <property type="entry name" value="MurD"/>
    <property type="match status" value="1"/>
</dbReference>
<evidence type="ECO:0000256" key="7">
    <source>
        <dbReference type="HAMAP-Rule" id="MF_00639"/>
    </source>
</evidence>
<dbReference type="GO" id="GO:0071555">
    <property type="term" value="P:cell wall organization"/>
    <property type="evidence" value="ECO:0007669"/>
    <property type="project" value="UniProtKB-KW"/>
</dbReference>
<sequence length="446" mass="47717">MSHTALSKWQGIKQVVVVGLGVTGLSVVKHLQSLPYDLTIKVIDTRAQPPGIEELGASIEVHIGSWNTDWLLQADLVVTNPGIALATPEIQAALEKNIPVVGDIELFSWAVNAPVVAITGSNGKSTVTDLTGVLAKSAGLNVGVGGNIGVPALDLLNDSVDLYVLELSSFQLETTSSLSLKAAAYLNLSEDHMDRYQGMDDYGQAKQRIFLHAETAIVNRDDLATYPSNSIPTLSFGFDEQDFGVVWLEAQEYLSKQGQPIIAVADLSLVGRHNLSNSLVALALLDCVGVPLEKVAPALKTYTGLTHRCQLVADNNGIKWINDSKATNVASTLAALSGLQLEGQLHLLVGGVGKGADFSELAPVLETLNVQLHCFGLDGDAFLSLHHSAKRWNDIEEIIKNITPTLTRGDAVMLSPACASFDQFKNFMARGDEFTRLAHLYAGLSS</sequence>
<evidence type="ECO:0000256" key="8">
    <source>
        <dbReference type="RuleBase" id="RU003664"/>
    </source>
</evidence>
<dbReference type="GO" id="GO:0009252">
    <property type="term" value="P:peptidoglycan biosynthetic process"/>
    <property type="evidence" value="ECO:0007669"/>
    <property type="project" value="UniProtKB-UniRule"/>
</dbReference>
<dbReference type="Pfam" id="PF02875">
    <property type="entry name" value="Mur_ligase_C"/>
    <property type="match status" value="1"/>
</dbReference>
<keyword evidence="3 7" id="KW-0963">Cytoplasm</keyword>
<dbReference type="SUPFAM" id="SSF51984">
    <property type="entry name" value="MurCD N-terminal domain"/>
    <property type="match status" value="1"/>
</dbReference>
<evidence type="ECO:0000256" key="2">
    <source>
        <dbReference type="ARBA" id="ARBA00004752"/>
    </source>
</evidence>
<feature type="binding site" evidence="7">
    <location>
        <begin position="120"/>
        <end position="126"/>
    </location>
    <ligand>
        <name>ATP</name>
        <dbReference type="ChEBI" id="CHEBI:30616"/>
    </ligand>
</feature>
<evidence type="ECO:0000313" key="12">
    <source>
        <dbReference type="Proteomes" id="UP000094070"/>
    </source>
</evidence>
<keyword evidence="4 7" id="KW-0436">Ligase</keyword>
<dbReference type="InterPro" id="IPR004101">
    <property type="entry name" value="Mur_ligase_C"/>
</dbReference>
<dbReference type="GO" id="GO:0005737">
    <property type="term" value="C:cytoplasm"/>
    <property type="evidence" value="ECO:0007669"/>
    <property type="project" value="UniProtKB-SubCell"/>
</dbReference>
<dbReference type="RefSeq" id="WP_017026129.1">
    <property type="nucleotide sequence ID" value="NZ_AJYK02000071.1"/>
</dbReference>
<dbReference type="Proteomes" id="UP000094070">
    <property type="component" value="Unassembled WGS sequence"/>
</dbReference>
<evidence type="ECO:0000313" key="11">
    <source>
        <dbReference type="EMBL" id="OEF24980.1"/>
    </source>
</evidence>
<keyword evidence="7 8" id="KW-0961">Cell wall biogenesis/degradation</keyword>
<proteinExistence type="inferred from homology"/>
<dbReference type="Pfam" id="PF21799">
    <property type="entry name" value="MurD-like_N"/>
    <property type="match status" value="1"/>
</dbReference>
<evidence type="ECO:0000259" key="10">
    <source>
        <dbReference type="Pfam" id="PF08245"/>
    </source>
</evidence>
<dbReference type="InterPro" id="IPR005762">
    <property type="entry name" value="MurD"/>
</dbReference>
<dbReference type="NCBIfam" id="TIGR01087">
    <property type="entry name" value="murD"/>
    <property type="match status" value="1"/>
</dbReference>
<keyword evidence="6 7" id="KW-0067">ATP-binding</keyword>
<accession>A0A1E5E1G1</accession>
<name>A0A1E5E1G1_9VIBR</name>
<feature type="domain" description="Mur ligase central" evidence="10">
    <location>
        <begin position="118"/>
        <end position="284"/>
    </location>
</feature>
<dbReference type="STRING" id="1188252.A1QC_01625"/>
<keyword evidence="5 7" id="KW-0547">Nucleotide-binding</keyword>
<keyword evidence="7 8" id="KW-0573">Peptidoglycan synthesis</keyword>
<organism evidence="11 12">
    <name type="scientific">Vibrio rumoiensis 1S-45</name>
    <dbReference type="NCBI Taxonomy" id="1188252"/>
    <lineage>
        <taxon>Bacteria</taxon>
        <taxon>Pseudomonadati</taxon>
        <taxon>Pseudomonadota</taxon>
        <taxon>Gammaproteobacteria</taxon>
        <taxon>Vibrionales</taxon>
        <taxon>Vibrionaceae</taxon>
        <taxon>Vibrio</taxon>
    </lineage>
</organism>
<dbReference type="Gene3D" id="3.40.50.720">
    <property type="entry name" value="NAD(P)-binding Rossmann-like Domain"/>
    <property type="match status" value="1"/>
</dbReference>
<reference evidence="11 12" key="1">
    <citation type="journal article" date="2012" name="Science">
        <title>Ecological populations of bacteria act as socially cohesive units of antibiotic production and resistance.</title>
        <authorList>
            <person name="Cordero O.X."/>
            <person name="Wildschutte H."/>
            <person name="Kirkup B."/>
            <person name="Proehl S."/>
            <person name="Ngo L."/>
            <person name="Hussain F."/>
            <person name="Le Roux F."/>
            <person name="Mincer T."/>
            <person name="Polz M.F."/>
        </authorList>
    </citation>
    <scope>NUCLEOTIDE SEQUENCE [LARGE SCALE GENOMIC DNA]</scope>
    <source>
        <strain evidence="11 12">1S-45</strain>
    </source>
</reference>
<evidence type="ECO:0000259" key="9">
    <source>
        <dbReference type="Pfam" id="PF02875"/>
    </source>
</evidence>
<dbReference type="Gene3D" id="3.40.1190.10">
    <property type="entry name" value="Mur-like, catalytic domain"/>
    <property type="match status" value="1"/>
</dbReference>
<dbReference type="GO" id="GO:0051301">
    <property type="term" value="P:cell division"/>
    <property type="evidence" value="ECO:0007669"/>
    <property type="project" value="UniProtKB-KW"/>
</dbReference>
<evidence type="ECO:0000256" key="4">
    <source>
        <dbReference type="ARBA" id="ARBA00022598"/>
    </source>
</evidence>